<feature type="transmembrane region" description="Helical" evidence="1">
    <location>
        <begin position="38"/>
        <end position="56"/>
    </location>
</feature>
<reference evidence="2 3" key="1">
    <citation type="submission" date="2016-07" db="EMBL/GenBank/DDBJ databases">
        <title>Pervasive Adenine N6-methylation of Active Genes in Fungi.</title>
        <authorList>
            <consortium name="DOE Joint Genome Institute"/>
            <person name="Mondo S.J."/>
            <person name="Dannebaum R.O."/>
            <person name="Kuo R.C."/>
            <person name="Labutti K."/>
            <person name="Haridas S."/>
            <person name="Kuo A."/>
            <person name="Salamov A."/>
            <person name="Ahrendt S.R."/>
            <person name="Lipzen A."/>
            <person name="Sullivan W."/>
            <person name="Andreopoulos W.B."/>
            <person name="Clum A."/>
            <person name="Lindquist E."/>
            <person name="Daum C."/>
            <person name="Ramamoorthy G.K."/>
            <person name="Gryganskyi A."/>
            <person name="Culley D."/>
            <person name="Magnuson J.K."/>
            <person name="James T.Y."/>
            <person name="O'Malley M.A."/>
            <person name="Stajich J.E."/>
            <person name="Spatafora J.W."/>
            <person name="Visel A."/>
            <person name="Grigoriev I.V."/>
        </authorList>
    </citation>
    <scope>NUCLEOTIDE SEQUENCE [LARGE SCALE GENOMIC DNA]</scope>
    <source>
        <strain evidence="2 3">JEL800</strain>
    </source>
</reference>
<evidence type="ECO:0008006" key="4">
    <source>
        <dbReference type="Google" id="ProtNLM"/>
    </source>
</evidence>
<dbReference type="Proteomes" id="UP000193642">
    <property type="component" value="Unassembled WGS sequence"/>
</dbReference>
<organism evidence="2 3">
    <name type="scientific">Rhizoclosmatium globosum</name>
    <dbReference type="NCBI Taxonomy" id="329046"/>
    <lineage>
        <taxon>Eukaryota</taxon>
        <taxon>Fungi</taxon>
        <taxon>Fungi incertae sedis</taxon>
        <taxon>Chytridiomycota</taxon>
        <taxon>Chytridiomycota incertae sedis</taxon>
        <taxon>Chytridiomycetes</taxon>
        <taxon>Chytridiales</taxon>
        <taxon>Chytriomycetaceae</taxon>
        <taxon>Rhizoclosmatium</taxon>
    </lineage>
</organism>
<dbReference type="Gene3D" id="1.20.1070.10">
    <property type="entry name" value="Rhodopsin 7-helix transmembrane proteins"/>
    <property type="match status" value="1"/>
</dbReference>
<keyword evidence="1" id="KW-1133">Transmembrane helix</keyword>
<feature type="transmembrane region" description="Helical" evidence="1">
    <location>
        <begin position="241"/>
        <end position="266"/>
    </location>
</feature>
<dbReference type="CDD" id="cd00637">
    <property type="entry name" value="7tm_classA_rhodopsin-like"/>
    <property type="match status" value="1"/>
</dbReference>
<feature type="transmembrane region" description="Helical" evidence="1">
    <location>
        <begin position="103"/>
        <end position="123"/>
    </location>
</feature>
<keyword evidence="3" id="KW-1185">Reference proteome</keyword>
<dbReference type="EMBL" id="MCGO01000035">
    <property type="protein sequence ID" value="ORY40496.1"/>
    <property type="molecule type" value="Genomic_DNA"/>
</dbReference>
<feature type="transmembrane region" description="Helical" evidence="1">
    <location>
        <begin position="144"/>
        <end position="163"/>
    </location>
</feature>
<protein>
    <recommendedName>
        <fullName evidence="4">G-protein coupled receptors family 1 profile domain-containing protein</fullName>
    </recommendedName>
</protein>
<proteinExistence type="predicted"/>
<sequence>MASFIHAMNTTGSSAVVTSNPSGITGSRLFLVRYALELPIYVVGCVLNVYVIYKFLRNNRKNYEASRMNRIITCLLVACLAWSVVSCIRYVSWLGEAGNNLVLLTIEAFAGMVCLATILSFNVMLALERYFVMRQRTDKETQGYFTLVGFILGIYSFIMLGVYATSSSNDSVLPDKELQAGIWIWSTAVYYTATIVAIIALYISTFFHTRNVLRMHIQTYSTSAAEMLIRKRAILEIERKVLFYSICFGFIVVICYLPEILMNGVIVAGLVNPHTQTDLLEIWKCVANVFVACDTVVTPLLVVFVGPKEVQDDSEVEM</sequence>
<gene>
    <name evidence="2" type="ORF">BCR33DRAFT_719465</name>
</gene>
<dbReference type="AlphaFoldDB" id="A0A1Y2C0K2"/>
<comment type="caution">
    <text evidence="2">The sequence shown here is derived from an EMBL/GenBank/DDBJ whole genome shotgun (WGS) entry which is preliminary data.</text>
</comment>
<evidence type="ECO:0000313" key="3">
    <source>
        <dbReference type="Proteomes" id="UP000193642"/>
    </source>
</evidence>
<accession>A0A1Y2C0K2</accession>
<dbReference type="OrthoDB" id="2113112at2759"/>
<keyword evidence="1" id="KW-0812">Transmembrane</keyword>
<evidence type="ECO:0000256" key="1">
    <source>
        <dbReference type="SAM" id="Phobius"/>
    </source>
</evidence>
<name>A0A1Y2C0K2_9FUNG</name>
<keyword evidence="1" id="KW-0472">Membrane</keyword>
<feature type="transmembrane region" description="Helical" evidence="1">
    <location>
        <begin position="68"/>
        <end position="91"/>
    </location>
</feature>
<evidence type="ECO:0000313" key="2">
    <source>
        <dbReference type="EMBL" id="ORY40496.1"/>
    </source>
</evidence>
<dbReference type="SUPFAM" id="SSF81321">
    <property type="entry name" value="Family A G protein-coupled receptor-like"/>
    <property type="match status" value="1"/>
</dbReference>
<feature type="transmembrane region" description="Helical" evidence="1">
    <location>
        <begin position="183"/>
        <end position="207"/>
    </location>
</feature>